<keyword evidence="1" id="KW-0472">Membrane</keyword>
<name>A0A8D1QN55_PIG</name>
<dbReference type="Proteomes" id="UP000694724">
    <property type="component" value="Unplaced"/>
</dbReference>
<evidence type="ECO:0000256" key="1">
    <source>
        <dbReference type="SAM" id="Phobius"/>
    </source>
</evidence>
<organism evidence="2 3">
    <name type="scientific">Sus scrofa</name>
    <name type="common">Pig</name>
    <dbReference type="NCBI Taxonomy" id="9823"/>
    <lineage>
        <taxon>Eukaryota</taxon>
        <taxon>Metazoa</taxon>
        <taxon>Chordata</taxon>
        <taxon>Craniata</taxon>
        <taxon>Vertebrata</taxon>
        <taxon>Euteleostomi</taxon>
        <taxon>Mammalia</taxon>
        <taxon>Eutheria</taxon>
        <taxon>Laurasiatheria</taxon>
        <taxon>Artiodactyla</taxon>
        <taxon>Suina</taxon>
        <taxon>Suidae</taxon>
        <taxon>Sus</taxon>
    </lineage>
</organism>
<keyword evidence="1" id="KW-1133">Transmembrane helix</keyword>
<accession>A0A8D1QN55</accession>
<reference evidence="2" key="1">
    <citation type="submission" date="2025-08" db="UniProtKB">
        <authorList>
            <consortium name="Ensembl"/>
        </authorList>
    </citation>
    <scope>IDENTIFICATION</scope>
</reference>
<protein>
    <submittedName>
        <fullName evidence="2">Uncharacterized protein</fullName>
    </submittedName>
</protein>
<dbReference type="Ensembl" id="ENSSSCT00055025385.1">
    <property type="protein sequence ID" value="ENSSSCP00055020167.1"/>
    <property type="gene ID" value="ENSSSCG00055012910.1"/>
</dbReference>
<evidence type="ECO:0000313" key="3">
    <source>
        <dbReference type="Proteomes" id="UP000694724"/>
    </source>
</evidence>
<evidence type="ECO:0000313" key="2">
    <source>
        <dbReference type="Ensembl" id="ENSSSCP00055020167.1"/>
    </source>
</evidence>
<sequence length="147" mass="16180">MMVNRIASLISLSDLSLLVYRNAVDSCILILHPATMPNLWMCSTSFLVESLGFSRYSIMSPANSDGFTSSFPIWIPFISFTSLIAVARTSRTMLKSNGERGPPCLVPDLSGNSFSFSPLRMMFSVGLSYMAFIILGRFPLCPLSKGF</sequence>
<feature type="transmembrane region" description="Helical" evidence="1">
    <location>
        <begin position="69"/>
        <end position="87"/>
    </location>
</feature>
<feature type="transmembrane region" description="Helical" evidence="1">
    <location>
        <begin position="121"/>
        <end position="140"/>
    </location>
</feature>
<dbReference type="AlphaFoldDB" id="A0A8D1QN55"/>
<keyword evidence="1" id="KW-0812">Transmembrane</keyword>
<proteinExistence type="predicted"/>